<organism evidence="3 4">
    <name type="scientific">Paenibacillus albus</name>
    <dbReference type="NCBI Taxonomy" id="2495582"/>
    <lineage>
        <taxon>Bacteria</taxon>
        <taxon>Bacillati</taxon>
        <taxon>Bacillota</taxon>
        <taxon>Bacilli</taxon>
        <taxon>Bacillales</taxon>
        <taxon>Paenibacillaceae</taxon>
        <taxon>Paenibacillus</taxon>
    </lineage>
</organism>
<feature type="compositionally biased region" description="Low complexity" evidence="1">
    <location>
        <begin position="170"/>
        <end position="179"/>
    </location>
</feature>
<name>A0A3Q8X968_9BACL</name>
<dbReference type="AlphaFoldDB" id="A0A3Q8X968"/>
<proteinExistence type="predicted"/>
<sequence>MTQQLRKHLIVLGSAAALLLSAVPAYAQEPVSTATPPSEQLEAQHEQERGHWRWSHHGKGDHGKGDHGPNHEARKLKHLNEAAAYFGIKTEGKSTEQIIKELKAARDANPAKWDKFKTEMKAKRLAHLQEMAKGLGIKTEGKTAHQLREEIHAKCKESAKKNGGKDESKAQSSQSNSKQ</sequence>
<feature type="signal peptide" evidence="2">
    <location>
        <begin position="1"/>
        <end position="27"/>
    </location>
</feature>
<feature type="region of interest" description="Disordered" evidence="1">
    <location>
        <begin position="30"/>
        <end position="71"/>
    </location>
</feature>
<dbReference type="EMBL" id="CP034437">
    <property type="protein sequence ID" value="AZN43249.1"/>
    <property type="molecule type" value="Genomic_DNA"/>
</dbReference>
<evidence type="ECO:0000313" key="3">
    <source>
        <dbReference type="EMBL" id="AZN43249.1"/>
    </source>
</evidence>
<dbReference type="Proteomes" id="UP000272528">
    <property type="component" value="Chromosome"/>
</dbReference>
<dbReference type="RefSeq" id="WP_126019622.1">
    <property type="nucleotide sequence ID" value="NZ_CP034437.1"/>
</dbReference>
<gene>
    <name evidence="3" type="ORF">EJC50_28840</name>
</gene>
<evidence type="ECO:0000256" key="1">
    <source>
        <dbReference type="SAM" id="MobiDB-lite"/>
    </source>
</evidence>
<feature type="compositionally biased region" description="Basic and acidic residues" evidence="1">
    <location>
        <begin position="58"/>
        <end position="71"/>
    </location>
</feature>
<protein>
    <submittedName>
        <fullName evidence="3">Uncharacterized protein</fullName>
    </submittedName>
</protein>
<accession>A0A3Q8X968</accession>
<keyword evidence="2" id="KW-0732">Signal</keyword>
<reference evidence="4" key="1">
    <citation type="submission" date="2018-12" db="EMBL/GenBank/DDBJ databases">
        <title>Genome sequence of Peanibacillus sp.</title>
        <authorList>
            <person name="Subramani G."/>
            <person name="Srinivasan S."/>
            <person name="Kim M.K."/>
        </authorList>
    </citation>
    <scope>NUCLEOTIDE SEQUENCE [LARGE SCALE GENOMIC DNA]</scope>
    <source>
        <strain evidence="4">18JY67-1</strain>
    </source>
</reference>
<feature type="region of interest" description="Disordered" evidence="1">
    <location>
        <begin position="137"/>
        <end position="179"/>
    </location>
</feature>
<dbReference type="OrthoDB" id="2613668at2"/>
<evidence type="ECO:0000313" key="4">
    <source>
        <dbReference type="Proteomes" id="UP000272528"/>
    </source>
</evidence>
<feature type="compositionally biased region" description="Basic and acidic residues" evidence="1">
    <location>
        <begin position="42"/>
        <end position="51"/>
    </location>
</feature>
<feature type="compositionally biased region" description="Basic and acidic residues" evidence="1">
    <location>
        <begin position="139"/>
        <end position="169"/>
    </location>
</feature>
<evidence type="ECO:0000256" key="2">
    <source>
        <dbReference type="SAM" id="SignalP"/>
    </source>
</evidence>
<feature type="chain" id="PRO_5018637667" evidence="2">
    <location>
        <begin position="28"/>
        <end position="179"/>
    </location>
</feature>
<dbReference type="KEGG" id="palb:EJC50_28840"/>
<keyword evidence="4" id="KW-1185">Reference proteome</keyword>